<evidence type="ECO:0000313" key="1">
    <source>
        <dbReference type="EMBL" id="GGB43583.1"/>
    </source>
</evidence>
<protein>
    <recommendedName>
        <fullName evidence="3">DUF4276 family protein</fullName>
    </recommendedName>
</protein>
<evidence type="ECO:0000313" key="2">
    <source>
        <dbReference type="Proteomes" id="UP000605148"/>
    </source>
</evidence>
<keyword evidence="2" id="KW-1185">Reference proteome</keyword>
<accession>A0A916X096</accession>
<dbReference type="OrthoDB" id="5763664at2"/>
<comment type="caution">
    <text evidence="1">The sequence shown here is derived from an EMBL/GenBank/DDBJ whole genome shotgun (WGS) entry which is preliminary data.</text>
</comment>
<proteinExistence type="predicted"/>
<dbReference type="EMBL" id="BMFA01000003">
    <property type="protein sequence ID" value="GGB43583.1"/>
    <property type="molecule type" value="Genomic_DNA"/>
</dbReference>
<dbReference type="AlphaFoldDB" id="A0A916X096"/>
<organism evidence="1 2">
    <name type="scientific">Roseibium aquae</name>
    <dbReference type="NCBI Taxonomy" id="1323746"/>
    <lineage>
        <taxon>Bacteria</taxon>
        <taxon>Pseudomonadati</taxon>
        <taxon>Pseudomonadota</taxon>
        <taxon>Alphaproteobacteria</taxon>
        <taxon>Hyphomicrobiales</taxon>
        <taxon>Stappiaceae</taxon>
        <taxon>Roseibium</taxon>
    </lineage>
</organism>
<evidence type="ECO:0008006" key="3">
    <source>
        <dbReference type="Google" id="ProtNLM"/>
    </source>
</evidence>
<reference evidence="1" key="2">
    <citation type="submission" date="2020-09" db="EMBL/GenBank/DDBJ databases">
        <authorList>
            <person name="Sun Q."/>
            <person name="Zhou Y."/>
        </authorList>
    </citation>
    <scope>NUCLEOTIDE SEQUENCE</scope>
    <source>
        <strain evidence="1">CGMCC 1.12426</strain>
    </source>
</reference>
<reference evidence="1" key="1">
    <citation type="journal article" date="2014" name="Int. J. Syst. Evol. Microbiol.">
        <title>Complete genome sequence of Corynebacterium casei LMG S-19264T (=DSM 44701T), isolated from a smear-ripened cheese.</title>
        <authorList>
            <consortium name="US DOE Joint Genome Institute (JGI-PGF)"/>
            <person name="Walter F."/>
            <person name="Albersmeier A."/>
            <person name="Kalinowski J."/>
            <person name="Ruckert C."/>
        </authorList>
    </citation>
    <scope>NUCLEOTIDE SEQUENCE</scope>
    <source>
        <strain evidence="1">CGMCC 1.12426</strain>
    </source>
</reference>
<gene>
    <name evidence="1" type="ORF">GCM10011316_14490</name>
</gene>
<name>A0A916X096_9HYPH</name>
<dbReference type="Proteomes" id="UP000605148">
    <property type="component" value="Unassembled WGS sequence"/>
</dbReference>
<dbReference type="RefSeq" id="WP_150495210.1">
    <property type="nucleotide sequence ID" value="NZ_BMFA01000003.1"/>
</dbReference>
<sequence length="202" mass="22751">MIAYFCVEDALSRAVLVRLLQSLLDEVHLTELQPNHGGFGWIKKKLANYCTLAQSYHVFILTDLDRAKCPPSLRRNWIDSSGLNEPLPTKMCFNIAVTEVEAWLLADHVNLSNYLGIPIRSLPDDTEIADPKELLLNRVRLHGSREARKELLPAGNAKIGLGYNAHLSRFAMEYWDFNRAADRNASLHRAVERITAIGQAAC</sequence>